<dbReference type="OrthoDB" id="9811884at2"/>
<dbReference type="Proteomes" id="UP000308901">
    <property type="component" value="Unassembled WGS sequence"/>
</dbReference>
<keyword evidence="1" id="KW-1133">Transmembrane helix</keyword>
<comment type="caution">
    <text evidence="3">The sequence shown here is derived from an EMBL/GenBank/DDBJ whole genome shotgun (WGS) entry which is preliminary data.</text>
</comment>
<dbReference type="CDD" id="cd04179">
    <property type="entry name" value="DPM_DPG-synthase_like"/>
    <property type="match status" value="1"/>
</dbReference>
<dbReference type="InterPro" id="IPR029044">
    <property type="entry name" value="Nucleotide-diphossugar_trans"/>
</dbReference>
<dbReference type="RefSeq" id="WP_138152202.1">
    <property type="nucleotide sequence ID" value="NZ_VANU01000002.1"/>
</dbReference>
<gene>
    <name evidence="3" type="ORF">FDK22_07055</name>
</gene>
<dbReference type="InterPro" id="IPR050256">
    <property type="entry name" value="Glycosyltransferase_2"/>
</dbReference>
<keyword evidence="1" id="KW-0472">Membrane</keyword>
<keyword evidence="4" id="KW-1185">Reference proteome</keyword>
<evidence type="ECO:0000313" key="4">
    <source>
        <dbReference type="Proteomes" id="UP000308901"/>
    </source>
</evidence>
<sequence length="315" mass="36347">MNKSIAIIIPAYNEEKTIKETILSFFRELPESTIIVVNNNSTDNTKQISLETFKNNGIDGILLNEFRQGKANAIRKAFKEVDADIYVMVDADMTYPASKVHELINPIINENIDMCIGDRITKGDYKKENKRAFHNFGNKLVQNLVNKLFNSNIIDIMSGYRSFSKRFVKNYPILVEGFELETDMTLHALDKRFNIREIDISYKDRPDGSESKLDTFNDGFKVLVTIFKIFRYFKPFVFFSFLALFFMLLSLLSGIPVINDWLSYQYIYHVPLAILATGLGLISIILFAVGIILDSISYQNKLEFEQRLIEFETNN</sequence>
<evidence type="ECO:0000256" key="1">
    <source>
        <dbReference type="SAM" id="Phobius"/>
    </source>
</evidence>
<reference evidence="3 4" key="1">
    <citation type="submission" date="2019-05" db="EMBL/GenBank/DDBJ databases">
        <title>Arcobacter sp. nov., isolated from sea sediment.</title>
        <authorList>
            <person name="Kim W."/>
        </authorList>
    </citation>
    <scope>NUCLEOTIDE SEQUENCE [LARGE SCALE GENOMIC DNA]</scope>
    <source>
        <strain evidence="3 4">CAU 1517</strain>
    </source>
</reference>
<evidence type="ECO:0000313" key="3">
    <source>
        <dbReference type="EMBL" id="TLP39620.1"/>
    </source>
</evidence>
<dbReference type="EMBL" id="VANU01000002">
    <property type="protein sequence ID" value="TLP39620.1"/>
    <property type="molecule type" value="Genomic_DNA"/>
</dbReference>
<accession>A0A5R8Y4E1</accession>
<evidence type="ECO:0000259" key="2">
    <source>
        <dbReference type="Pfam" id="PF00535"/>
    </source>
</evidence>
<keyword evidence="1" id="KW-0812">Transmembrane</keyword>
<feature type="transmembrane region" description="Helical" evidence="1">
    <location>
        <begin position="236"/>
        <end position="258"/>
    </location>
</feature>
<dbReference type="Pfam" id="PF00535">
    <property type="entry name" value="Glycos_transf_2"/>
    <property type="match status" value="1"/>
</dbReference>
<dbReference type="GO" id="GO:0016740">
    <property type="term" value="F:transferase activity"/>
    <property type="evidence" value="ECO:0007669"/>
    <property type="project" value="UniProtKB-KW"/>
</dbReference>
<keyword evidence="3" id="KW-0808">Transferase</keyword>
<dbReference type="InterPro" id="IPR001173">
    <property type="entry name" value="Glyco_trans_2-like"/>
</dbReference>
<feature type="transmembrane region" description="Helical" evidence="1">
    <location>
        <begin position="270"/>
        <end position="293"/>
    </location>
</feature>
<organism evidence="3 4">
    <name type="scientific">Arcobacter arenosus</name>
    <dbReference type="NCBI Taxonomy" id="2576037"/>
    <lineage>
        <taxon>Bacteria</taxon>
        <taxon>Pseudomonadati</taxon>
        <taxon>Campylobacterota</taxon>
        <taxon>Epsilonproteobacteria</taxon>
        <taxon>Campylobacterales</taxon>
        <taxon>Arcobacteraceae</taxon>
        <taxon>Arcobacter</taxon>
    </lineage>
</organism>
<dbReference type="PANTHER" id="PTHR48090:SF7">
    <property type="entry name" value="RFBJ PROTEIN"/>
    <property type="match status" value="1"/>
</dbReference>
<dbReference type="PANTHER" id="PTHR48090">
    <property type="entry name" value="UNDECAPRENYL-PHOSPHATE 4-DEOXY-4-FORMAMIDO-L-ARABINOSE TRANSFERASE-RELATED"/>
    <property type="match status" value="1"/>
</dbReference>
<dbReference type="AlphaFoldDB" id="A0A5R8Y4E1"/>
<dbReference type="Gene3D" id="3.90.550.10">
    <property type="entry name" value="Spore Coat Polysaccharide Biosynthesis Protein SpsA, Chain A"/>
    <property type="match status" value="1"/>
</dbReference>
<proteinExistence type="predicted"/>
<feature type="domain" description="Glycosyltransferase 2-like" evidence="2">
    <location>
        <begin position="7"/>
        <end position="169"/>
    </location>
</feature>
<name>A0A5R8Y4E1_9BACT</name>
<protein>
    <submittedName>
        <fullName evidence="3">Glycosyltransferase</fullName>
    </submittedName>
</protein>
<dbReference type="SUPFAM" id="SSF53448">
    <property type="entry name" value="Nucleotide-diphospho-sugar transferases"/>
    <property type="match status" value="1"/>
</dbReference>